<dbReference type="Proteomes" id="UP000887540">
    <property type="component" value="Unplaced"/>
</dbReference>
<keyword evidence="4" id="KW-0648">Protein biosynthesis</keyword>
<evidence type="ECO:0000256" key="5">
    <source>
        <dbReference type="ARBA" id="ARBA00023146"/>
    </source>
</evidence>
<proteinExistence type="predicted"/>
<dbReference type="GO" id="GO:0004816">
    <property type="term" value="F:asparagine-tRNA ligase activity"/>
    <property type="evidence" value="ECO:0007669"/>
    <property type="project" value="TreeGrafter"/>
</dbReference>
<keyword evidence="2" id="KW-0547">Nucleotide-binding</keyword>
<name>A0A914ELM4_9BILA</name>
<evidence type="ECO:0000313" key="7">
    <source>
        <dbReference type="Proteomes" id="UP000887540"/>
    </source>
</evidence>
<dbReference type="GO" id="GO:0005524">
    <property type="term" value="F:ATP binding"/>
    <property type="evidence" value="ECO:0007669"/>
    <property type="project" value="UniProtKB-KW"/>
</dbReference>
<evidence type="ECO:0000256" key="2">
    <source>
        <dbReference type="ARBA" id="ARBA00022741"/>
    </source>
</evidence>
<dbReference type="Gene3D" id="3.30.930.10">
    <property type="entry name" value="Bira Bifunctional Protein, Domain 2"/>
    <property type="match status" value="1"/>
</dbReference>
<dbReference type="InterPro" id="IPR012340">
    <property type="entry name" value="NA-bd_OB-fold"/>
</dbReference>
<dbReference type="InterPro" id="IPR004365">
    <property type="entry name" value="NA-bd_OB_tRNA"/>
</dbReference>
<dbReference type="GO" id="GO:0005739">
    <property type="term" value="C:mitochondrion"/>
    <property type="evidence" value="ECO:0007669"/>
    <property type="project" value="TreeGrafter"/>
</dbReference>
<accession>A0A914ELM4</accession>
<dbReference type="AlphaFoldDB" id="A0A914ELM4"/>
<dbReference type="Pfam" id="PF00152">
    <property type="entry name" value="tRNA-synt_2"/>
    <property type="match status" value="1"/>
</dbReference>
<dbReference type="PANTHER" id="PTHR22594">
    <property type="entry name" value="ASPARTYL/LYSYL-TRNA SYNTHETASE"/>
    <property type="match status" value="1"/>
</dbReference>
<dbReference type="PRINTS" id="PR01042">
    <property type="entry name" value="TRNASYNTHASP"/>
</dbReference>
<sequence>MMNSFLRSISQVRCISTVRINQLLARNDAIDNIQIQGWITKLHKTGNWFFAQINDGSCTKSVQVVLRKNIGRNLGVGSAVQIAGNWVLSQGSQQSMELLATSCFLSALNESLPISGDSDVIRDQIHLRAKHPSFASILRLRSSLHRLSHQFFMDEQFYHIDTPLISINDCEGAGEAFVIKNPKDEDYFGVDNVFLPVSGQLHLEAVAGGLLNVYTISPAFRAEKSLSRQHMAEFRMLEAECAFMDSLNDLCSLIEKYIKFIVQNMEPLKEDIENLNAFYDDSSNRERASFNLIKMVSENQEFPRIEYSEAVKLLEKLCLPVKGGLNKEQELLLVKEFNSPVFITYFPSSQKPFYMKRDESERFAECFDLLAPYVGELAGGSVRENEVEKLRKRSDLPALEWYYELRTRGYPISSGFGLGIDRFMQSLLGILNIKDTIPFPRWYKHVQC</sequence>
<dbReference type="WBParaSite" id="ACRNAN_scaffold86.g21453.t1">
    <property type="protein sequence ID" value="ACRNAN_scaffold86.g21453.t1"/>
    <property type="gene ID" value="ACRNAN_scaffold86.g21453"/>
</dbReference>
<evidence type="ECO:0000313" key="8">
    <source>
        <dbReference type="WBParaSite" id="ACRNAN_scaffold86.g21453.t1"/>
    </source>
</evidence>
<dbReference type="Gene3D" id="2.40.50.140">
    <property type="entry name" value="Nucleic acid-binding proteins"/>
    <property type="match status" value="1"/>
</dbReference>
<keyword evidence="1" id="KW-0436">Ligase</keyword>
<dbReference type="InterPro" id="IPR045864">
    <property type="entry name" value="aa-tRNA-synth_II/BPL/LPL"/>
</dbReference>
<feature type="domain" description="Aminoacyl-transfer RNA synthetases class-II family profile" evidence="6">
    <location>
        <begin position="138"/>
        <end position="438"/>
    </location>
</feature>
<dbReference type="SUPFAM" id="SSF55681">
    <property type="entry name" value="Class II aaRS and biotin synthetases"/>
    <property type="match status" value="1"/>
</dbReference>
<evidence type="ECO:0000259" key="6">
    <source>
        <dbReference type="PROSITE" id="PS50862"/>
    </source>
</evidence>
<keyword evidence="7" id="KW-1185">Reference proteome</keyword>
<evidence type="ECO:0000256" key="1">
    <source>
        <dbReference type="ARBA" id="ARBA00022598"/>
    </source>
</evidence>
<dbReference type="InterPro" id="IPR002312">
    <property type="entry name" value="Asp/Asn-tRNA-synth_IIb"/>
</dbReference>
<protein>
    <submittedName>
        <fullName evidence="8">Aminoacyl-transfer RNA synthetases class-II family profile domain-containing protein</fullName>
    </submittedName>
</protein>
<dbReference type="GO" id="GO:0003676">
    <property type="term" value="F:nucleic acid binding"/>
    <property type="evidence" value="ECO:0007669"/>
    <property type="project" value="InterPro"/>
</dbReference>
<dbReference type="GO" id="GO:0006421">
    <property type="term" value="P:asparaginyl-tRNA aminoacylation"/>
    <property type="evidence" value="ECO:0007669"/>
    <property type="project" value="TreeGrafter"/>
</dbReference>
<dbReference type="PANTHER" id="PTHR22594:SF34">
    <property type="entry name" value="ASPARAGINE--TRNA LIGASE, MITOCHONDRIAL-RELATED"/>
    <property type="match status" value="1"/>
</dbReference>
<dbReference type="InterPro" id="IPR006195">
    <property type="entry name" value="aa-tRNA-synth_II"/>
</dbReference>
<keyword evidence="5" id="KW-0030">Aminoacyl-tRNA synthetase</keyword>
<dbReference type="CDD" id="cd04318">
    <property type="entry name" value="EcAsnRS_like_N"/>
    <property type="match status" value="1"/>
</dbReference>
<dbReference type="PROSITE" id="PS50862">
    <property type="entry name" value="AA_TRNA_LIGASE_II"/>
    <property type="match status" value="1"/>
</dbReference>
<dbReference type="InterPro" id="IPR004364">
    <property type="entry name" value="Aa-tRNA-synt_II"/>
</dbReference>
<dbReference type="Pfam" id="PF01336">
    <property type="entry name" value="tRNA_anti-codon"/>
    <property type="match status" value="1"/>
</dbReference>
<evidence type="ECO:0000256" key="3">
    <source>
        <dbReference type="ARBA" id="ARBA00022840"/>
    </source>
</evidence>
<reference evidence="8" key="1">
    <citation type="submission" date="2022-11" db="UniProtKB">
        <authorList>
            <consortium name="WormBaseParasite"/>
        </authorList>
    </citation>
    <scope>IDENTIFICATION</scope>
</reference>
<evidence type="ECO:0000256" key="4">
    <source>
        <dbReference type="ARBA" id="ARBA00022917"/>
    </source>
</evidence>
<keyword evidence="3" id="KW-0067">ATP-binding</keyword>
<dbReference type="SUPFAM" id="SSF50249">
    <property type="entry name" value="Nucleic acid-binding proteins"/>
    <property type="match status" value="1"/>
</dbReference>
<organism evidence="7 8">
    <name type="scientific">Acrobeloides nanus</name>
    <dbReference type="NCBI Taxonomy" id="290746"/>
    <lineage>
        <taxon>Eukaryota</taxon>
        <taxon>Metazoa</taxon>
        <taxon>Ecdysozoa</taxon>
        <taxon>Nematoda</taxon>
        <taxon>Chromadorea</taxon>
        <taxon>Rhabditida</taxon>
        <taxon>Tylenchina</taxon>
        <taxon>Cephalobomorpha</taxon>
        <taxon>Cephaloboidea</taxon>
        <taxon>Cephalobidae</taxon>
        <taxon>Acrobeloides</taxon>
    </lineage>
</organism>